<evidence type="ECO:0000313" key="10">
    <source>
        <dbReference type="Proteomes" id="UP001265259"/>
    </source>
</evidence>
<sequence length="752" mass="80124">MQRVISRFRITTIILALVGLCISLAAISTMLEVSRGVEKLNGIRHANVVIEATEALAKYSGAIAAEKSAAALMLAVPGDRYTGQYAAAKQRTDQRADELRDEMDTALRSARDAKNRQGLEDVIDSIESLSGIRAEVETRSQTALEILESYTDAIRPAHIMIGRAADEMTVPVLGRQMRAYALLSDAINDGAFEQGAAASGFAVGAFSEEMETILTKRQAGQTLRFEMLDEFLEADFFQRVEQIDSGDVADRIDRMRGIYAAGTPEQIESVSVPAWLTATDTRLEQMRNLKARLADRLRETSEEWSNDVMHGLVLISAIEIGVLIFVAALSFLMVRAINKAFTRTLAPLTALADGDLDAEIPAAGRTEFGQIAASMIVFRDNAIKRRSLAEDAARSAEAQTAVFDDIKDALRSVSSGDLTVRIDHTFPEEYEGVRQDLNSAVEKLGDALGSLVQNAEEIHSNTADISRAAESLSQRAGNQAATLEETAAALDELTSSVSSTATGAKEAEKTVSTVRDDAKKAGDVVTAAIKAMDNIAASSGKITQITSMLEDISFQTNLLALNAGVEAARAGEAGRGFAVVAAEVRALAQRSSDSAGEIKSLIEESARTVTQGVDLVDQTGKSLTAIVERFETITATVEEIAHAAQEQSIGLSEINSSVNDLDRVTQDNAAAASQVNTAGALLRTESEKLRSLAESFRTNRPANGTVVPFGGAERAASAPRTAQKPPASRGAAPAASAALAVEDPGDDAWLQF</sequence>
<proteinExistence type="inferred from homology"/>
<dbReference type="InterPro" id="IPR004089">
    <property type="entry name" value="MCPsignal_dom"/>
</dbReference>
<evidence type="ECO:0000256" key="3">
    <source>
        <dbReference type="PROSITE-ProRule" id="PRU00284"/>
    </source>
</evidence>
<comment type="caution">
    <text evidence="9">The sequence shown here is derived from an EMBL/GenBank/DDBJ whole genome shotgun (WGS) entry which is preliminary data.</text>
</comment>
<comment type="similarity">
    <text evidence="2">Belongs to the methyl-accepting chemotaxis (MCP) protein family.</text>
</comment>
<organism evidence="9 10">
    <name type="scientific">Tropicimonas omnivorans</name>
    <dbReference type="NCBI Taxonomy" id="3075590"/>
    <lineage>
        <taxon>Bacteria</taxon>
        <taxon>Pseudomonadati</taxon>
        <taxon>Pseudomonadota</taxon>
        <taxon>Alphaproteobacteria</taxon>
        <taxon>Rhodobacterales</taxon>
        <taxon>Roseobacteraceae</taxon>
        <taxon>Tropicimonas</taxon>
    </lineage>
</organism>
<protein>
    <submittedName>
        <fullName evidence="9">Methyl-accepting chemotaxis protein</fullName>
    </submittedName>
</protein>
<evidence type="ECO:0000259" key="8">
    <source>
        <dbReference type="PROSITE" id="PS50885"/>
    </source>
</evidence>
<reference evidence="9 10" key="1">
    <citation type="submission" date="2023-09" db="EMBL/GenBank/DDBJ databases">
        <authorList>
            <person name="Rey-Velasco X."/>
        </authorList>
    </citation>
    <scope>NUCLEOTIDE SEQUENCE [LARGE SCALE GENOMIC DNA]</scope>
    <source>
        <strain evidence="9 10">F158</strain>
    </source>
</reference>
<dbReference type="SMART" id="SM00283">
    <property type="entry name" value="MA"/>
    <property type="match status" value="1"/>
</dbReference>
<dbReference type="Gene3D" id="6.10.340.10">
    <property type="match status" value="1"/>
</dbReference>
<evidence type="ECO:0000313" key="9">
    <source>
        <dbReference type="EMBL" id="MDT0681788.1"/>
    </source>
</evidence>
<feature type="domain" description="HAMP" evidence="8">
    <location>
        <begin position="335"/>
        <end position="387"/>
    </location>
</feature>
<keyword evidence="3" id="KW-0807">Transducer</keyword>
<feature type="coiled-coil region" evidence="4">
    <location>
        <begin position="89"/>
        <end position="116"/>
    </location>
</feature>
<dbReference type="InterPro" id="IPR051310">
    <property type="entry name" value="MCP_chemotaxis"/>
</dbReference>
<feature type="domain" description="HAMP" evidence="8">
    <location>
        <begin position="397"/>
        <end position="449"/>
    </location>
</feature>
<evidence type="ECO:0000256" key="5">
    <source>
        <dbReference type="SAM" id="MobiDB-lite"/>
    </source>
</evidence>
<evidence type="ECO:0000256" key="6">
    <source>
        <dbReference type="SAM" id="Phobius"/>
    </source>
</evidence>
<keyword evidence="4" id="KW-0175">Coiled coil</keyword>
<accession>A0ABU3DDI8</accession>
<feature type="region of interest" description="Disordered" evidence="5">
    <location>
        <begin position="700"/>
        <end position="739"/>
    </location>
</feature>
<dbReference type="CDD" id="cd11386">
    <property type="entry name" value="MCP_signal"/>
    <property type="match status" value="1"/>
</dbReference>
<dbReference type="InterPro" id="IPR003660">
    <property type="entry name" value="HAMP_dom"/>
</dbReference>
<dbReference type="PANTHER" id="PTHR43531:SF11">
    <property type="entry name" value="METHYL-ACCEPTING CHEMOTAXIS PROTEIN 3"/>
    <property type="match status" value="1"/>
</dbReference>
<keyword evidence="10" id="KW-1185">Reference proteome</keyword>
<gene>
    <name evidence="9" type="ORF">RM543_03750</name>
</gene>
<dbReference type="SUPFAM" id="SSF58104">
    <property type="entry name" value="Methyl-accepting chemotaxis protein (MCP) signaling domain"/>
    <property type="match status" value="1"/>
</dbReference>
<feature type="transmembrane region" description="Helical" evidence="6">
    <location>
        <begin position="308"/>
        <end position="334"/>
    </location>
</feature>
<keyword evidence="1" id="KW-0145">Chemotaxis</keyword>
<dbReference type="Pfam" id="PF00015">
    <property type="entry name" value="MCPsignal"/>
    <property type="match status" value="1"/>
</dbReference>
<dbReference type="Gene3D" id="1.10.287.950">
    <property type="entry name" value="Methyl-accepting chemotaxis protein"/>
    <property type="match status" value="1"/>
</dbReference>
<dbReference type="PROSITE" id="PS50885">
    <property type="entry name" value="HAMP"/>
    <property type="match status" value="2"/>
</dbReference>
<evidence type="ECO:0000256" key="2">
    <source>
        <dbReference type="ARBA" id="ARBA00029447"/>
    </source>
</evidence>
<dbReference type="PANTHER" id="PTHR43531">
    <property type="entry name" value="PROTEIN ICFG"/>
    <property type="match status" value="1"/>
</dbReference>
<evidence type="ECO:0000256" key="4">
    <source>
        <dbReference type="SAM" id="Coils"/>
    </source>
</evidence>
<dbReference type="Pfam" id="PF00672">
    <property type="entry name" value="HAMP"/>
    <property type="match status" value="1"/>
</dbReference>
<dbReference type="Proteomes" id="UP001265259">
    <property type="component" value="Unassembled WGS sequence"/>
</dbReference>
<keyword evidence="6" id="KW-0812">Transmembrane</keyword>
<keyword evidence="6" id="KW-1133">Transmembrane helix</keyword>
<dbReference type="InterPro" id="IPR013587">
    <property type="entry name" value="Nitrate/nitrite_sensing"/>
</dbReference>
<evidence type="ECO:0000256" key="1">
    <source>
        <dbReference type="ARBA" id="ARBA00022500"/>
    </source>
</evidence>
<dbReference type="Pfam" id="PF08376">
    <property type="entry name" value="NIT"/>
    <property type="match status" value="1"/>
</dbReference>
<dbReference type="SMART" id="SM00304">
    <property type="entry name" value="HAMP"/>
    <property type="match status" value="2"/>
</dbReference>
<name>A0ABU3DDI8_9RHOB</name>
<dbReference type="EMBL" id="JAVRHL010000001">
    <property type="protein sequence ID" value="MDT0681788.1"/>
    <property type="molecule type" value="Genomic_DNA"/>
</dbReference>
<feature type="domain" description="Methyl-accepting transducer" evidence="7">
    <location>
        <begin position="454"/>
        <end position="683"/>
    </location>
</feature>
<keyword evidence="6" id="KW-0472">Membrane</keyword>
<evidence type="ECO:0000259" key="7">
    <source>
        <dbReference type="PROSITE" id="PS50111"/>
    </source>
</evidence>
<dbReference type="RefSeq" id="WP_311689554.1">
    <property type="nucleotide sequence ID" value="NZ_JAVRHL010000001.1"/>
</dbReference>
<feature type="compositionally biased region" description="Low complexity" evidence="5">
    <location>
        <begin position="725"/>
        <end position="739"/>
    </location>
</feature>
<dbReference type="PROSITE" id="PS50111">
    <property type="entry name" value="CHEMOTAXIS_TRANSDUC_2"/>
    <property type="match status" value="1"/>
</dbReference>